<dbReference type="AlphaFoldDB" id="A0A7W9HB19"/>
<evidence type="ECO:0000313" key="3">
    <source>
        <dbReference type="Proteomes" id="UP000590647"/>
    </source>
</evidence>
<dbReference type="Proteomes" id="UP000590647">
    <property type="component" value="Unassembled WGS sequence"/>
</dbReference>
<dbReference type="RefSeq" id="WP_230299553.1">
    <property type="nucleotide sequence ID" value="NZ_JACHNE010000001.1"/>
</dbReference>
<organism evidence="2 3">
    <name type="scientific">Streptomyces caelestis</name>
    <dbReference type="NCBI Taxonomy" id="36816"/>
    <lineage>
        <taxon>Bacteria</taxon>
        <taxon>Bacillati</taxon>
        <taxon>Actinomycetota</taxon>
        <taxon>Actinomycetes</taxon>
        <taxon>Kitasatosporales</taxon>
        <taxon>Streptomycetaceae</taxon>
        <taxon>Streptomyces</taxon>
    </lineage>
</organism>
<evidence type="ECO:0000259" key="1">
    <source>
        <dbReference type="Pfam" id="PF03771"/>
    </source>
</evidence>
<gene>
    <name evidence="2" type="ORF">HDA41_006633</name>
</gene>
<protein>
    <recommendedName>
        <fullName evidence="1">DUF317 domain-containing protein</fullName>
    </recommendedName>
</protein>
<proteinExistence type="predicted"/>
<feature type="domain" description="DUF317" evidence="1">
    <location>
        <begin position="26"/>
        <end position="73"/>
    </location>
</feature>
<evidence type="ECO:0000313" key="2">
    <source>
        <dbReference type="EMBL" id="MBB5798669.1"/>
    </source>
</evidence>
<dbReference type="EMBL" id="JACHNE010000001">
    <property type="protein sequence ID" value="MBB5798669.1"/>
    <property type="molecule type" value="Genomic_DNA"/>
</dbReference>
<dbReference type="Pfam" id="PF03771">
    <property type="entry name" value="SPDY"/>
    <property type="match status" value="1"/>
</dbReference>
<dbReference type="InterPro" id="IPR005523">
    <property type="entry name" value="DUF317_SPDY"/>
</dbReference>
<reference evidence="2 3" key="1">
    <citation type="submission" date="2020-08" db="EMBL/GenBank/DDBJ databases">
        <title>Sequencing the genomes of 1000 actinobacteria strains.</title>
        <authorList>
            <person name="Klenk H.-P."/>
        </authorList>
    </citation>
    <scope>NUCLEOTIDE SEQUENCE [LARGE SCALE GENOMIC DNA]</scope>
    <source>
        <strain evidence="2 3">DSM 40084</strain>
    </source>
</reference>
<sequence length="138" mass="14755">MTSTVTAYAAAAAGEPLTRTTIERLDLGPRETSWTVAAYETPVSDRMWHLTATGTAPAPALQTLLHHLAEGDAWDTAIGNPVGDKTVTAATKPLTDAGWKHTVDGRWIRWTNPTGDAGIQFDAFAAQQPNSTLVAWTI</sequence>
<keyword evidence="3" id="KW-1185">Reference proteome</keyword>
<accession>A0A7W9HB19</accession>
<comment type="caution">
    <text evidence="2">The sequence shown here is derived from an EMBL/GenBank/DDBJ whole genome shotgun (WGS) entry which is preliminary data.</text>
</comment>
<name>A0A7W9HB19_9ACTN</name>